<sequence>MAELKKAGVLMPGAQFDIVFANDFGAITGETDDSAVWFCYAIKQGGDYKDELYRVPLSFTDTQFNGERAWFLCPYNQCGTRVKKLYIAHRLGCRHCLNLSHQSKNESHMDRMARKADGIRAKLGWQLGILYPEGGRPKGMHLHTYQRLVQRYRKLRNIAILAIADEFSVLQRLRNTATFDQ</sequence>
<protein>
    <submittedName>
        <fullName evidence="1">Uncharacterized protein</fullName>
    </submittedName>
</protein>
<name>A0ABS8C6T2_9ALTE</name>
<keyword evidence="2" id="KW-1185">Reference proteome</keyword>
<gene>
    <name evidence="1" type="ORF">JAO78_012565</name>
</gene>
<accession>A0ABS8C6T2</accession>
<dbReference type="EMBL" id="JAEINI020000009">
    <property type="protein sequence ID" value="MCB5227645.1"/>
    <property type="molecule type" value="Genomic_DNA"/>
</dbReference>
<organism evidence="1 2">
    <name type="scientific">Alishewanella maricola</name>
    <dbReference type="NCBI Taxonomy" id="2795740"/>
    <lineage>
        <taxon>Bacteria</taxon>
        <taxon>Pseudomonadati</taxon>
        <taxon>Pseudomonadota</taxon>
        <taxon>Gammaproteobacteria</taxon>
        <taxon>Alteromonadales</taxon>
        <taxon>Alteromonadaceae</taxon>
        <taxon>Alishewanella</taxon>
    </lineage>
</organism>
<evidence type="ECO:0000313" key="2">
    <source>
        <dbReference type="Proteomes" id="UP000633814"/>
    </source>
</evidence>
<evidence type="ECO:0000313" key="1">
    <source>
        <dbReference type="EMBL" id="MCB5227645.1"/>
    </source>
</evidence>
<proteinExistence type="predicted"/>
<comment type="caution">
    <text evidence="1">The sequence shown here is derived from an EMBL/GenBank/DDBJ whole genome shotgun (WGS) entry which is preliminary data.</text>
</comment>
<reference evidence="1 2" key="1">
    <citation type="submission" date="2021-10" db="EMBL/GenBank/DDBJ databases">
        <title>Alishewanella koreense sp. nov. isolated from seawater of southwestern coast in South Korea and the proposal for the reclassification of Rheinheimera perlucida and Rheinheimera tuosuensis as Arsukibacterium perlucida and Arsukibacterium tuosuensis.</title>
        <authorList>
            <person name="Kim K.H."/>
            <person name="Ruan W."/>
            <person name="Kim K.R."/>
            <person name="Baek J.H."/>
            <person name="Jeon C.O."/>
        </authorList>
    </citation>
    <scope>NUCLEOTIDE SEQUENCE [LARGE SCALE GENOMIC DNA]</scope>
    <source>
        <strain evidence="1 2">16-MA</strain>
    </source>
</reference>
<dbReference type="Proteomes" id="UP000633814">
    <property type="component" value="Unassembled WGS sequence"/>
</dbReference>